<evidence type="ECO:0000256" key="3">
    <source>
        <dbReference type="SAM" id="Phobius"/>
    </source>
</evidence>
<proteinExistence type="predicted"/>
<evidence type="ECO:0000313" key="4">
    <source>
        <dbReference type="EMBL" id="MBF4763639.1"/>
    </source>
</evidence>
<gene>
    <name evidence="4" type="ORF">ISU07_10915</name>
</gene>
<accession>A0A930V9Z8</accession>
<evidence type="ECO:0000256" key="2">
    <source>
        <dbReference type="ARBA" id="ARBA00023136"/>
    </source>
</evidence>
<dbReference type="Proteomes" id="UP000640489">
    <property type="component" value="Unassembled WGS sequence"/>
</dbReference>
<evidence type="ECO:0008006" key="6">
    <source>
        <dbReference type="Google" id="ProtNLM"/>
    </source>
</evidence>
<reference evidence="4" key="1">
    <citation type="submission" date="2020-11" db="EMBL/GenBank/DDBJ databases">
        <title>Nocardioides sp. nov., isolated from Soil of Cynanchum wilfordii Hemsley rhizosphere.</title>
        <authorList>
            <person name="Lee J.-S."/>
            <person name="Suh M.K."/>
            <person name="Kim J.-S."/>
        </authorList>
    </citation>
    <scope>NUCLEOTIDE SEQUENCE</scope>
    <source>
        <strain evidence="4">KCTC 19275</strain>
    </source>
</reference>
<keyword evidence="5" id="KW-1185">Reference proteome</keyword>
<protein>
    <recommendedName>
        <fullName evidence="6">Mce-associated membrane protein</fullName>
    </recommendedName>
</protein>
<dbReference type="GO" id="GO:0016020">
    <property type="term" value="C:membrane"/>
    <property type="evidence" value="ECO:0007669"/>
    <property type="project" value="UniProtKB-SubCell"/>
</dbReference>
<keyword evidence="3" id="KW-0812">Transmembrane</keyword>
<dbReference type="RefSeq" id="WP_194706817.1">
    <property type="nucleotide sequence ID" value="NZ_JADKPN010000005.1"/>
</dbReference>
<name>A0A930V9Z8_9ACTN</name>
<comment type="caution">
    <text evidence="4">The sequence shown here is derived from an EMBL/GenBank/DDBJ whole genome shotgun (WGS) entry which is preliminary data.</text>
</comment>
<sequence length="195" mass="21018">MTVLLRERERTTDAPVQSPRFRRGLFAALVAIVVVGAVALAWLVAGRGVGAVGGGQGDVQREREAVMAQTEQFMLRMGTYGPDLLDEKGGMPEYRQRVEEVITPKFAVSFEKEAATAEQLVAQAKISRQAQVFATGVSTIDEDSATALVAGSFTDSYPKAGQRDPSPFRIEVDLVKVKGKWLVDDFSPVTGGDGQ</sequence>
<evidence type="ECO:0000313" key="5">
    <source>
        <dbReference type="Proteomes" id="UP000640489"/>
    </source>
</evidence>
<feature type="transmembrane region" description="Helical" evidence="3">
    <location>
        <begin position="25"/>
        <end position="45"/>
    </location>
</feature>
<comment type="subcellular location">
    <subcellularLocation>
        <location evidence="1">Membrane</location>
    </subcellularLocation>
</comment>
<evidence type="ECO:0000256" key="1">
    <source>
        <dbReference type="ARBA" id="ARBA00004370"/>
    </source>
</evidence>
<keyword evidence="2 3" id="KW-0472">Membrane</keyword>
<dbReference type="PANTHER" id="PTHR37042:SF4">
    <property type="entry name" value="OUTER MEMBRANE PROTEIN RV1973"/>
    <property type="match status" value="1"/>
</dbReference>
<dbReference type="PANTHER" id="PTHR37042">
    <property type="entry name" value="OUTER MEMBRANE PROTEIN RV1973"/>
    <property type="match status" value="1"/>
</dbReference>
<dbReference type="EMBL" id="JADKPN010000005">
    <property type="protein sequence ID" value="MBF4763639.1"/>
    <property type="molecule type" value="Genomic_DNA"/>
</dbReference>
<keyword evidence="3" id="KW-1133">Transmembrane helix</keyword>
<organism evidence="4 5">
    <name type="scientific">Nocardioides islandensis</name>
    <dbReference type="NCBI Taxonomy" id="433663"/>
    <lineage>
        <taxon>Bacteria</taxon>
        <taxon>Bacillati</taxon>
        <taxon>Actinomycetota</taxon>
        <taxon>Actinomycetes</taxon>
        <taxon>Propionibacteriales</taxon>
        <taxon>Nocardioidaceae</taxon>
        <taxon>Nocardioides</taxon>
    </lineage>
</organism>
<dbReference type="AlphaFoldDB" id="A0A930V9Z8"/>